<evidence type="ECO:0000256" key="2">
    <source>
        <dbReference type="ARBA" id="ARBA00009813"/>
    </source>
</evidence>
<keyword evidence="4 7" id="KW-0574">Periplasm</keyword>
<reference evidence="12" key="1">
    <citation type="journal article" date="2018" name="Genome Announc.">
        <title>Draft Genome Sequence of "Candidatus Phycosocius bacilliformis," an Alphaproteobacterial Ectosymbiont of the Hydrocarbon-Producing Green Alga Botryococcus braunii.</title>
        <authorList>
            <person name="Tanabe Y."/>
            <person name="Yamaguchi H."/>
            <person name="Watanabe M.M."/>
        </authorList>
    </citation>
    <scope>NUCLEOTIDE SEQUENCE [LARGE SCALE GENOMIC DNA]</scope>
    <source>
        <strain evidence="12">BOTRYCO-2</strain>
    </source>
</reference>
<dbReference type="OrthoDB" id="12976at2"/>
<accession>A0A2P2EDG3</accession>
<evidence type="ECO:0000259" key="11">
    <source>
        <dbReference type="Pfam" id="PF13098"/>
    </source>
</evidence>
<dbReference type="InterPro" id="IPR051470">
    <property type="entry name" value="Thiol:disulfide_interchange"/>
</dbReference>
<gene>
    <name evidence="12" type="primary">dsbC</name>
    <name evidence="12" type="ORF">PbB2_02776</name>
</gene>
<keyword evidence="9" id="KW-0812">Transmembrane</keyword>
<comment type="similarity">
    <text evidence="2 7">Belongs to the thioredoxin family. DsbC subfamily.</text>
</comment>
<keyword evidence="5" id="KW-1015">Disulfide bond</keyword>
<evidence type="ECO:0000256" key="4">
    <source>
        <dbReference type="ARBA" id="ARBA00022764"/>
    </source>
</evidence>
<keyword evidence="3 7" id="KW-0732">Signal</keyword>
<proteinExistence type="inferred from homology"/>
<evidence type="ECO:0000259" key="10">
    <source>
        <dbReference type="Pfam" id="PF10411"/>
    </source>
</evidence>
<feature type="domain" description="Disulphide bond isomerase DsbC/G N-terminal" evidence="10">
    <location>
        <begin position="63"/>
        <end position="129"/>
    </location>
</feature>
<dbReference type="CDD" id="cd03020">
    <property type="entry name" value="DsbA_DsbC_DsbG"/>
    <property type="match status" value="1"/>
</dbReference>
<evidence type="ECO:0000256" key="8">
    <source>
        <dbReference type="SAM" id="MobiDB-lite"/>
    </source>
</evidence>
<dbReference type="InterPro" id="IPR033954">
    <property type="entry name" value="DiS-bond_Isoase_DsbC/G"/>
</dbReference>
<dbReference type="Pfam" id="PF13098">
    <property type="entry name" value="Thioredoxin_2"/>
    <property type="match status" value="1"/>
</dbReference>
<dbReference type="PANTHER" id="PTHR35272">
    <property type="entry name" value="THIOL:DISULFIDE INTERCHANGE PROTEIN DSBC-RELATED"/>
    <property type="match status" value="1"/>
</dbReference>
<keyword evidence="6 7" id="KW-0676">Redox-active center</keyword>
<dbReference type="Pfam" id="PF10411">
    <property type="entry name" value="DsbC_N"/>
    <property type="match status" value="1"/>
</dbReference>
<evidence type="ECO:0000256" key="6">
    <source>
        <dbReference type="ARBA" id="ARBA00023284"/>
    </source>
</evidence>
<keyword evidence="9" id="KW-0472">Membrane</keyword>
<comment type="caution">
    <text evidence="12">The sequence shown here is derived from an EMBL/GenBank/DDBJ whole genome shotgun (WGS) entry which is preliminary data.</text>
</comment>
<dbReference type="PANTHER" id="PTHR35272:SF3">
    <property type="entry name" value="THIOL:DISULFIDE INTERCHANGE PROTEIN DSBC"/>
    <property type="match status" value="1"/>
</dbReference>
<name>A0A2P2EDG3_9PROT</name>
<protein>
    <recommendedName>
        <fullName evidence="7">Thiol:disulfide interchange protein</fullName>
    </recommendedName>
</protein>
<feature type="region of interest" description="Disordered" evidence="8">
    <location>
        <begin position="314"/>
        <end position="335"/>
    </location>
</feature>
<feature type="region of interest" description="Disordered" evidence="8">
    <location>
        <begin position="145"/>
        <end position="177"/>
    </location>
</feature>
<dbReference type="Proteomes" id="UP000245086">
    <property type="component" value="Unassembled WGS sequence"/>
</dbReference>
<dbReference type="Gene3D" id="3.40.30.10">
    <property type="entry name" value="Glutaredoxin"/>
    <property type="match status" value="1"/>
</dbReference>
<dbReference type="InterPro" id="IPR012336">
    <property type="entry name" value="Thioredoxin-like_fold"/>
</dbReference>
<evidence type="ECO:0000313" key="12">
    <source>
        <dbReference type="EMBL" id="GBF59084.1"/>
    </source>
</evidence>
<evidence type="ECO:0000256" key="9">
    <source>
        <dbReference type="SAM" id="Phobius"/>
    </source>
</evidence>
<dbReference type="AlphaFoldDB" id="A0A2P2EDG3"/>
<feature type="region of interest" description="Disordered" evidence="8">
    <location>
        <begin position="1"/>
        <end position="27"/>
    </location>
</feature>
<feature type="domain" description="Thioredoxin-like fold" evidence="11">
    <location>
        <begin position="192"/>
        <end position="311"/>
    </location>
</feature>
<dbReference type="SUPFAM" id="SSF52833">
    <property type="entry name" value="Thioredoxin-like"/>
    <property type="match status" value="1"/>
</dbReference>
<evidence type="ECO:0000256" key="7">
    <source>
        <dbReference type="RuleBase" id="RU364038"/>
    </source>
</evidence>
<dbReference type="RefSeq" id="WP_108985948.1">
    <property type="nucleotide sequence ID" value="NZ_BFBR01000010.1"/>
</dbReference>
<evidence type="ECO:0000313" key="13">
    <source>
        <dbReference type="Proteomes" id="UP000245086"/>
    </source>
</evidence>
<organism evidence="12 13">
    <name type="scientific">Candidatus Phycosocius bacilliformis</name>
    <dbReference type="NCBI Taxonomy" id="1445552"/>
    <lineage>
        <taxon>Bacteria</taxon>
        <taxon>Pseudomonadati</taxon>
        <taxon>Pseudomonadota</taxon>
        <taxon>Alphaproteobacteria</taxon>
        <taxon>Caulobacterales</taxon>
        <taxon>Caulobacterales incertae sedis</taxon>
        <taxon>Candidatus Phycosocius</taxon>
    </lineage>
</organism>
<evidence type="ECO:0000256" key="1">
    <source>
        <dbReference type="ARBA" id="ARBA00004418"/>
    </source>
</evidence>
<evidence type="ECO:0000256" key="3">
    <source>
        <dbReference type="ARBA" id="ARBA00022729"/>
    </source>
</evidence>
<keyword evidence="13" id="KW-1185">Reference proteome</keyword>
<dbReference type="InterPro" id="IPR036249">
    <property type="entry name" value="Thioredoxin-like_sf"/>
</dbReference>
<sequence>MENQENENTDRANVGVAESQKSKRSASHGMGMFPFTIHQFIYYGSLTVIGFASLAVGFSVAVAGGSEAKVRSALQEAFPAASVKSVQCRKSHKGLCEVVTDTNRVFFVDTKAHYAFLGAAVELTSGRELVNERVQALAALDGGLPRSGGLPPETAPAPAPAPAQGAPAAPPQGPTNVRVDLPKSNAIVINPGGRLKLTAFTDLNCSYCARLHEEILKDPNIELTEYPIQLLDPSSAEKAKLVLCAEDRPAAARSIMSGGEVSVSKDCAPFARMVAENTAFAHRVGIQGTPMIMRADGTVLSGFRPVDQLRAFASGEPQKAQRVAGPPANPTSATN</sequence>
<keyword evidence="9" id="KW-1133">Transmembrane helix</keyword>
<dbReference type="InterPro" id="IPR018950">
    <property type="entry name" value="DiS-bond_isomerase_DsbC/G_N"/>
</dbReference>
<comment type="subcellular location">
    <subcellularLocation>
        <location evidence="1 7">Periplasm</location>
    </subcellularLocation>
</comment>
<dbReference type="EMBL" id="BFBR01000010">
    <property type="protein sequence ID" value="GBF59084.1"/>
    <property type="molecule type" value="Genomic_DNA"/>
</dbReference>
<feature type="transmembrane region" description="Helical" evidence="9">
    <location>
        <begin position="40"/>
        <end position="63"/>
    </location>
</feature>
<comment type="function">
    <text evidence="7">Required for disulfide bond formation in some periplasmic proteins. Acts by transferring its disulfide bond to other proteins and is reduced in the process.</text>
</comment>
<dbReference type="GO" id="GO:0042597">
    <property type="term" value="C:periplasmic space"/>
    <property type="evidence" value="ECO:0007669"/>
    <property type="project" value="UniProtKB-SubCell"/>
</dbReference>
<evidence type="ECO:0000256" key="5">
    <source>
        <dbReference type="ARBA" id="ARBA00023157"/>
    </source>
</evidence>
<dbReference type="InterPro" id="IPR009094">
    <property type="entry name" value="DiS-bond_isomerase_DsbC/G_N_sf"/>
</dbReference>
<dbReference type="Gene3D" id="3.10.450.70">
    <property type="entry name" value="Disulphide bond isomerase, DsbC/G, N-terminal"/>
    <property type="match status" value="1"/>
</dbReference>